<evidence type="ECO:0000313" key="2">
    <source>
        <dbReference type="Proteomes" id="UP000272528"/>
    </source>
</evidence>
<keyword evidence="2" id="KW-1185">Reference proteome</keyword>
<proteinExistence type="predicted"/>
<keyword evidence="1" id="KW-0378">Hydrolase</keyword>
<name>A0A3S9A5X2_9BACL</name>
<dbReference type="KEGG" id="palb:EJC50_16675"/>
<accession>A0A3S9A5X2</accession>
<sequence>MGSRIMHAIIAIRIAESLSLEDRTLFLLGGIAPDAVTTKNESHFFQGDVHDFSRNVDYTGFLYKYHAHAANAYILGYFTHLVADDIWLKGFNLSWLRNRMEANKELYNQYHKEFRLLNGQLLEYYGLKDELGRLLVHRDDVLDLVEVKSKDVEAFIPYVVEDMNYPPEIIDEKLHIFTFDQIIGYIETSIEVALIKLKQAAVLYRLPL</sequence>
<organism evidence="1 2">
    <name type="scientific">Paenibacillus albus</name>
    <dbReference type="NCBI Taxonomy" id="2495582"/>
    <lineage>
        <taxon>Bacteria</taxon>
        <taxon>Bacillati</taxon>
        <taxon>Bacillota</taxon>
        <taxon>Bacilli</taxon>
        <taxon>Bacillales</taxon>
        <taxon>Paenibacillaceae</taxon>
        <taxon>Paenibacillus</taxon>
    </lineage>
</organism>
<dbReference type="AlphaFoldDB" id="A0A3S9A5X2"/>
<dbReference type="RefSeq" id="WP_126016831.1">
    <property type="nucleotide sequence ID" value="NZ_CP034437.1"/>
</dbReference>
<gene>
    <name evidence="1" type="ORF">EJC50_16675</name>
</gene>
<dbReference type="EMBL" id="CP034437">
    <property type="protein sequence ID" value="AZN41124.1"/>
    <property type="molecule type" value="Genomic_DNA"/>
</dbReference>
<dbReference type="OrthoDB" id="9810012at2"/>
<reference evidence="2" key="1">
    <citation type="submission" date="2018-12" db="EMBL/GenBank/DDBJ databases">
        <title>Genome sequence of Peanibacillus sp.</title>
        <authorList>
            <person name="Subramani G."/>
            <person name="Srinivasan S."/>
            <person name="Kim M.K."/>
        </authorList>
    </citation>
    <scope>NUCLEOTIDE SEQUENCE [LARGE SCALE GENOMIC DNA]</scope>
    <source>
        <strain evidence="2">18JY67-1</strain>
    </source>
</reference>
<evidence type="ECO:0000313" key="1">
    <source>
        <dbReference type="EMBL" id="AZN41124.1"/>
    </source>
</evidence>
<dbReference type="Proteomes" id="UP000272528">
    <property type="component" value="Chromosome"/>
</dbReference>
<dbReference type="GO" id="GO:0016787">
    <property type="term" value="F:hydrolase activity"/>
    <property type="evidence" value="ECO:0007669"/>
    <property type="project" value="UniProtKB-KW"/>
</dbReference>
<protein>
    <submittedName>
        <fullName evidence="1">Hydrolase</fullName>
    </submittedName>
</protein>